<protein>
    <submittedName>
        <fullName evidence="1">Uncharacterized protein</fullName>
    </submittedName>
</protein>
<accession>A0A0K9PP28</accession>
<organism evidence="1 2">
    <name type="scientific">Zostera marina</name>
    <name type="common">Eelgrass</name>
    <dbReference type="NCBI Taxonomy" id="29655"/>
    <lineage>
        <taxon>Eukaryota</taxon>
        <taxon>Viridiplantae</taxon>
        <taxon>Streptophyta</taxon>
        <taxon>Embryophyta</taxon>
        <taxon>Tracheophyta</taxon>
        <taxon>Spermatophyta</taxon>
        <taxon>Magnoliopsida</taxon>
        <taxon>Liliopsida</taxon>
        <taxon>Zosteraceae</taxon>
        <taxon>Zostera</taxon>
    </lineage>
</organism>
<name>A0A0K9PP28_ZOSMR</name>
<reference evidence="2" key="1">
    <citation type="journal article" date="2016" name="Nature">
        <title>The genome of the seagrass Zostera marina reveals angiosperm adaptation to the sea.</title>
        <authorList>
            <person name="Olsen J.L."/>
            <person name="Rouze P."/>
            <person name="Verhelst B."/>
            <person name="Lin Y.-C."/>
            <person name="Bayer T."/>
            <person name="Collen J."/>
            <person name="Dattolo E."/>
            <person name="De Paoli E."/>
            <person name="Dittami S."/>
            <person name="Maumus F."/>
            <person name="Michel G."/>
            <person name="Kersting A."/>
            <person name="Lauritano C."/>
            <person name="Lohaus R."/>
            <person name="Toepel M."/>
            <person name="Tonon T."/>
            <person name="Vanneste K."/>
            <person name="Amirebrahimi M."/>
            <person name="Brakel J."/>
            <person name="Bostroem C."/>
            <person name="Chovatia M."/>
            <person name="Grimwood J."/>
            <person name="Jenkins J.W."/>
            <person name="Jueterbock A."/>
            <person name="Mraz A."/>
            <person name="Stam W.T."/>
            <person name="Tice H."/>
            <person name="Bornberg-Bauer E."/>
            <person name="Green P.J."/>
            <person name="Pearson G.A."/>
            <person name="Procaccini G."/>
            <person name="Duarte C.M."/>
            <person name="Schmutz J."/>
            <person name="Reusch T.B.H."/>
            <person name="Van de Peer Y."/>
        </authorList>
    </citation>
    <scope>NUCLEOTIDE SEQUENCE [LARGE SCALE GENOMIC DNA]</scope>
    <source>
        <strain evidence="2">cv. Finnish</strain>
    </source>
</reference>
<gene>
    <name evidence="1" type="ORF">ZOSMA_201G00270</name>
</gene>
<comment type="caution">
    <text evidence="1">The sequence shown here is derived from an EMBL/GenBank/DDBJ whole genome shotgun (WGS) entry which is preliminary data.</text>
</comment>
<dbReference type="AlphaFoldDB" id="A0A0K9PP28"/>
<dbReference type="EMBL" id="LFYR01000733">
    <property type="protein sequence ID" value="KMZ69995.1"/>
    <property type="molecule type" value="Genomic_DNA"/>
</dbReference>
<keyword evidence="2" id="KW-1185">Reference proteome</keyword>
<proteinExistence type="predicted"/>
<evidence type="ECO:0000313" key="2">
    <source>
        <dbReference type="Proteomes" id="UP000036987"/>
    </source>
</evidence>
<sequence length="148" mass="17296">MDIKRQEQNIQELIHLVITAYIPAPSFDLLDEKYSENNDITLEKSLTKDRCRTLEEIECNLADILDTPPRKLHKLYTSELIDVFLRIVHGEMEDFAGVDKEKWINGNDRAPFHFVRTDIFNDTDVSGIVRGFSEEAEGVRQRRFERVV</sequence>
<dbReference type="Proteomes" id="UP000036987">
    <property type="component" value="Unassembled WGS sequence"/>
</dbReference>
<evidence type="ECO:0000313" key="1">
    <source>
        <dbReference type="EMBL" id="KMZ69995.1"/>
    </source>
</evidence>